<dbReference type="InterPro" id="IPR027417">
    <property type="entry name" value="P-loop_NTPase"/>
</dbReference>
<dbReference type="Gene3D" id="3.40.50.300">
    <property type="entry name" value="P-loop containing nucleotide triphosphate hydrolases"/>
    <property type="match status" value="1"/>
</dbReference>
<comment type="caution">
    <text evidence="2">The sequence shown here is derived from an EMBL/GenBank/DDBJ whole genome shotgun (WGS) entry which is preliminary data.</text>
</comment>
<gene>
    <name evidence="2" type="ORF">DRJ04_01560</name>
</gene>
<sequence length="435" mass="49960">MKYKKLLKMINELPEFPVYRNSTPVVTIDGVCLTVEDVVKAALWSELNILLVGERGEGKTQLMQDINTSLFGGRGTYIRARPDMKTKELYELLNIKTLKRELSVEVKAPLTQIDEINRTPPIVQNEFFHMCDGYIEYEGRPVTLGDGFHVTIASANVKNERYGGTFEMDDAILDRFSLVINIDHYPTQVKDDLEIITSPWGKNPKLARGEVKDCTEQIKQICRELESIREEKFDLDAYVALLYLKRGLDYCIIKKSKRLISYTIPTVCKQRNCIRLKEENCGYIRPLSERTIEAIAALAPALRLIADAKKGKGDGVVTYKEVLEAFRLVAPYAGILDLIWVRNSHFSNPNLALDQIIKRIDNKFREKKEEAKVAVNFALKGKLNEGIKERFTEEWGFFIDLLEEINLLGKKYPRLLEKLKNGEIIEKYPFMRALK</sequence>
<proteinExistence type="predicted"/>
<organism evidence="2 3">
    <name type="scientific">Aerophobetes bacterium</name>
    <dbReference type="NCBI Taxonomy" id="2030807"/>
    <lineage>
        <taxon>Bacteria</taxon>
        <taxon>Candidatus Aerophobota</taxon>
    </lineage>
</organism>
<dbReference type="Proteomes" id="UP000280417">
    <property type="component" value="Unassembled WGS sequence"/>
</dbReference>
<evidence type="ECO:0000313" key="2">
    <source>
        <dbReference type="EMBL" id="RLE14860.1"/>
    </source>
</evidence>
<evidence type="ECO:0000313" key="3">
    <source>
        <dbReference type="Proteomes" id="UP000280417"/>
    </source>
</evidence>
<feature type="domain" description="ATPase dynein-related AAA" evidence="1">
    <location>
        <begin position="48"/>
        <end position="176"/>
    </location>
</feature>
<dbReference type="Pfam" id="PF07728">
    <property type="entry name" value="AAA_5"/>
    <property type="match status" value="1"/>
</dbReference>
<name>A0A662DGE8_UNCAE</name>
<protein>
    <recommendedName>
        <fullName evidence="1">ATPase dynein-related AAA domain-containing protein</fullName>
    </recommendedName>
</protein>
<dbReference type="EMBL" id="QMQA01000026">
    <property type="protein sequence ID" value="RLE14860.1"/>
    <property type="molecule type" value="Genomic_DNA"/>
</dbReference>
<dbReference type="InterPro" id="IPR011704">
    <property type="entry name" value="ATPase_dyneun-rel_AAA"/>
</dbReference>
<reference evidence="2 3" key="1">
    <citation type="submission" date="2018-06" db="EMBL/GenBank/DDBJ databases">
        <title>Extensive metabolic versatility and redundancy in microbially diverse, dynamic hydrothermal sediments.</title>
        <authorList>
            <person name="Dombrowski N."/>
            <person name="Teske A."/>
            <person name="Baker B.J."/>
        </authorList>
    </citation>
    <scope>NUCLEOTIDE SEQUENCE [LARGE SCALE GENOMIC DNA]</scope>
    <source>
        <strain evidence="2">B3_G15</strain>
    </source>
</reference>
<accession>A0A662DGE8</accession>
<evidence type="ECO:0000259" key="1">
    <source>
        <dbReference type="Pfam" id="PF07728"/>
    </source>
</evidence>
<dbReference type="GO" id="GO:0005524">
    <property type="term" value="F:ATP binding"/>
    <property type="evidence" value="ECO:0007669"/>
    <property type="project" value="InterPro"/>
</dbReference>
<dbReference type="AlphaFoldDB" id="A0A662DGE8"/>
<dbReference type="SUPFAM" id="SSF52540">
    <property type="entry name" value="P-loop containing nucleoside triphosphate hydrolases"/>
    <property type="match status" value="1"/>
</dbReference>
<dbReference type="GO" id="GO:0016887">
    <property type="term" value="F:ATP hydrolysis activity"/>
    <property type="evidence" value="ECO:0007669"/>
    <property type="project" value="InterPro"/>
</dbReference>